<reference evidence="2 3" key="1">
    <citation type="submission" date="2024-01" db="EMBL/GenBank/DDBJ databases">
        <title>Genome assemblies of Stephania.</title>
        <authorList>
            <person name="Yang L."/>
        </authorList>
    </citation>
    <scope>NUCLEOTIDE SEQUENCE [LARGE SCALE GENOMIC DNA]</scope>
    <source>
        <strain evidence="2">QJT</strain>
        <tissue evidence="2">Leaf</tissue>
    </source>
</reference>
<dbReference type="AlphaFoldDB" id="A0AAP0KJQ5"/>
<dbReference type="Proteomes" id="UP001417504">
    <property type="component" value="Unassembled WGS sequence"/>
</dbReference>
<dbReference type="EMBL" id="JBBNAE010000001">
    <property type="protein sequence ID" value="KAK9153838.1"/>
    <property type="molecule type" value="Genomic_DNA"/>
</dbReference>
<evidence type="ECO:0000256" key="1">
    <source>
        <dbReference type="SAM" id="MobiDB-lite"/>
    </source>
</evidence>
<gene>
    <name evidence="2" type="ORF">Sjap_001318</name>
</gene>
<evidence type="ECO:0000313" key="2">
    <source>
        <dbReference type="EMBL" id="KAK9153838.1"/>
    </source>
</evidence>
<keyword evidence="3" id="KW-1185">Reference proteome</keyword>
<accession>A0AAP0KJQ5</accession>
<feature type="region of interest" description="Disordered" evidence="1">
    <location>
        <begin position="1"/>
        <end position="29"/>
    </location>
</feature>
<comment type="caution">
    <text evidence="2">The sequence shown here is derived from an EMBL/GenBank/DDBJ whole genome shotgun (WGS) entry which is preliminary data.</text>
</comment>
<proteinExistence type="predicted"/>
<protein>
    <submittedName>
        <fullName evidence="2">Uncharacterized protein</fullName>
    </submittedName>
</protein>
<evidence type="ECO:0000313" key="3">
    <source>
        <dbReference type="Proteomes" id="UP001417504"/>
    </source>
</evidence>
<organism evidence="2 3">
    <name type="scientific">Stephania japonica</name>
    <dbReference type="NCBI Taxonomy" id="461633"/>
    <lineage>
        <taxon>Eukaryota</taxon>
        <taxon>Viridiplantae</taxon>
        <taxon>Streptophyta</taxon>
        <taxon>Embryophyta</taxon>
        <taxon>Tracheophyta</taxon>
        <taxon>Spermatophyta</taxon>
        <taxon>Magnoliopsida</taxon>
        <taxon>Ranunculales</taxon>
        <taxon>Menispermaceae</taxon>
        <taxon>Menispermoideae</taxon>
        <taxon>Cissampelideae</taxon>
        <taxon>Stephania</taxon>
    </lineage>
</organism>
<sequence>MNSQKTHQSHDDPQLQRTAADPTISSCTKPSAKVSVFAARAGSSPSRVSCDHSRLASYMSPLLHLDHDQIVSHRQV</sequence>
<name>A0AAP0KJQ5_9MAGN</name>